<dbReference type="GO" id="GO:0005524">
    <property type="term" value="F:ATP binding"/>
    <property type="evidence" value="ECO:0007669"/>
    <property type="project" value="UniProtKB-KW"/>
</dbReference>
<comment type="caution">
    <text evidence="9">The sequence shown here is derived from an EMBL/GenBank/DDBJ whole genome shotgun (WGS) entry which is preliminary data.</text>
</comment>
<dbReference type="PANTHER" id="PTHR44329:SF288">
    <property type="entry name" value="MITOGEN-ACTIVATED PROTEIN KINASE KINASE KINASE 20"/>
    <property type="match status" value="1"/>
</dbReference>
<gene>
    <name evidence="9" type="ORF">M0811_01458</name>
</gene>
<reference evidence="9" key="1">
    <citation type="submission" date="2022-10" db="EMBL/GenBank/DDBJ databases">
        <title>Novel sulphate-reducing endosymbionts in the free-living metamonad Anaeramoeba.</title>
        <authorList>
            <person name="Jerlstrom-Hultqvist J."/>
            <person name="Cepicka I."/>
            <person name="Gallot-Lavallee L."/>
            <person name="Salas-Leiva D."/>
            <person name="Curtis B.A."/>
            <person name="Zahonova K."/>
            <person name="Pipaliya S."/>
            <person name="Dacks J."/>
            <person name="Roger A.J."/>
        </authorList>
    </citation>
    <scope>NUCLEOTIDE SEQUENCE</scope>
    <source>
        <strain evidence="9">BMAN</strain>
    </source>
</reference>
<name>A0A9Q0LJA1_ANAIG</name>
<dbReference type="InterPro" id="IPR000719">
    <property type="entry name" value="Prot_kinase_dom"/>
</dbReference>
<dbReference type="PROSITE" id="PS00108">
    <property type="entry name" value="PROTEIN_KINASE_ST"/>
    <property type="match status" value="1"/>
</dbReference>
<evidence type="ECO:0000256" key="2">
    <source>
        <dbReference type="ARBA" id="ARBA00022741"/>
    </source>
</evidence>
<evidence type="ECO:0000313" key="9">
    <source>
        <dbReference type="EMBL" id="KAJ5072443.1"/>
    </source>
</evidence>
<evidence type="ECO:0000256" key="1">
    <source>
        <dbReference type="ARBA" id="ARBA00022679"/>
    </source>
</evidence>
<dbReference type="InterPro" id="IPR008271">
    <property type="entry name" value="Ser/Thr_kinase_AS"/>
</dbReference>
<proteinExistence type="predicted"/>
<dbReference type="InterPro" id="IPR051681">
    <property type="entry name" value="Ser/Thr_Kinases-Pseudokinases"/>
</dbReference>
<evidence type="ECO:0000256" key="5">
    <source>
        <dbReference type="ARBA" id="ARBA00047899"/>
    </source>
</evidence>
<feature type="compositionally biased region" description="Basic and acidic residues" evidence="7">
    <location>
        <begin position="29"/>
        <end position="48"/>
    </location>
</feature>
<dbReference type="GO" id="GO:0004674">
    <property type="term" value="F:protein serine/threonine kinase activity"/>
    <property type="evidence" value="ECO:0007669"/>
    <property type="project" value="UniProtKB-EC"/>
</dbReference>
<organism evidence="9 10">
    <name type="scientific">Anaeramoeba ignava</name>
    <name type="common">Anaerobic marine amoeba</name>
    <dbReference type="NCBI Taxonomy" id="1746090"/>
    <lineage>
        <taxon>Eukaryota</taxon>
        <taxon>Metamonada</taxon>
        <taxon>Anaeramoebidae</taxon>
        <taxon>Anaeramoeba</taxon>
    </lineage>
</organism>
<keyword evidence="3 9" id="KW-0418">Kinase</keyword>
<comment type="catalytic activity">
    <reaction evidence="5">
        <text>L-threonyl-[protein] + ATP = O-phospho-L-threonyl-[protein] + ADP + H(+)</text>
        <dbReference type="Rhea" id="RHEA:46608"/>
        <dbReference type="Rhea" id="RHEA-COMP:11060"/>
        <dbReference type="Rhea" id="RHEA-COMP:11605"/>
        <dbReference type="ChEBI" id="CHEBI:15378"/>
        <dbReference type="ChEBI" id="CHEBI:30013"/>
        <dbReference type="ChEBI" id="CHEBI:30616"/>
        <dbReference type="ChEBI" id="CHEBI:61977"/>
        <dbReference type="ChEBI" id="CHEBI:456216"/>
        <dbReference type="EC" id="2.7.11.1"/>
    </reaction>
</comment>
<comment type="catalytic activity">
    <reaction evidence="6">
        <text>L-seryl-[protein] + ATP = O-phospho-L-seryl-[protein] + ADP + H(+)</text>
        <dbReference type="Rhea" id="RHEA:17989"/>
        <dbReference type="Rhea" id="RHEA-COMP:9863"/>
        <dbReference type="Rhea" id="RHEA-COMP:11604"/>
        <dbReference type="ChEBI" id="CHEBI:15378"/>
        <dbReference type="ChEBI" id="CHEBI:29999"/>
        <dbReference type="ChEBI" id="CHEBI:30616"/>
        <dbReference type="ChEBI" id="CHEBI:83421"/>
        <dbReference type="ChEBI" id="CHEBI:456216"/>
        <dbReference type="EC" id="2.7.11.1"/>
    </reaction>
</comment>
<dbReference type="SMART" id="SM00220">
    <property type="entry name" value="S_TKc"/>
    <property type="match status" value="1"/>
</dbReference>
<dbReference type="InterPro" id="IPR011009">
    <property type="entry name" value="Kinase-like_dom_sf"/>
</dbReference>
<evidence type="ECO:0000313" key="10">
    <source>
        <dbReference type="Proteomes" id="UP001149090"/>
    </source>
</evidence>
<dbReference type="Gene3D" id="3.30.200.20">
    <property type="entry name" value="Phosphorylase Kinase, domain 1"/>
    <property type="match status" value="1"/>
</dbReference>
<evidence type="ECO:0000256" key="7">
    <source>
        <dbReference type="SAM" id="MobiDB-lite"/>
    </source>
</evidence>
<keyword evidence="10" id="KW-1185">Reference proteome</keyword>
<dbReference type="PROSITE" id="PS50011">
    <property type="entry name" value="PROTEIN_KINASE_DOM"/>
    <property type="match status" value="1"/>
</dbReference>
<dbReference type="PRINTS" id="PR00109">
    <property type="entry name" value="TYRKINASE"/>
</dbReference>
<dbReference type="OrthoDB" id="339325at2759"/>
<evidence type="ECO:0000256" key="6">
    <source>
        <dbReference type="ARBA" id="ARBA00048679"/>
    </source>
</evidence>
<dbReference type="OMA" id="AVHICQY"/>
<dbReference type="Pfam" id="PF07714">
    <property type="entry name" value="PK_Tyr_Ser-Thr"/>
    <property type="match status" value="1"/>
</dbReference>
<dbReference type="AlphaFoldDB" id="A0A9Q0LJA1"/>
<dbReference type="PANTHER" id="PTHR44329">
    <property type="entry name" value="SERINE/THREONINE-PROTEIN KINASE TNNI3K-RELATED"/>
    <property type="match status" value="1"/>
</dbReference>
<evidence type="ECO:0000256" key="4">
    <source>
        <dbReference type="ARBA" id="ARBA00022840"/>
    </source>
</evidence>
<dbReference type="EMBL" id="JAPDFW010000081">
    <property type="protein sequence ID" value="KAJ5072443.1"/>
    <property type="molecule type" value="Genomic_DNA"/>
</dbReference>
<dbReference type="CDD" id="cd13999">
    <property type="entry name" value="STKc_MAP3K-like"/>
    <property type="match status" value="1"/>
</dbReference>
<keyword evidence="1" id="KW-0808">Transferase</keyword>
<keyword evidence="2" id="KW-0547">Nucleotide-binding</keyword>
<dbReference type="InterPro" id="IPR001245">
    <property type="entry name" value="Ser-Thr/Tyr_kinase_cat_dom"/>
</dbReference>
<evidence type="ECO:0000259" key="8">
    <source>
        <dbReference type="PROSITE" id="PS50011"/>
    </source>
</evidence>
<accession>A0A9Q0LJA1</accession>
<sequence>MKQDDKIPMDVASPEIKEFLSQIQQNPSKKPEIIKQNENIQEKKDEPKKIEAKKPIKNIIQEIEPSDSETSSTDDELGTVVLTKRDTVKEESIIQKQDDPNSVLDYPIMKIDKEIEFEQLDFVKFIARGSFKEVFKGLWLGLEVALMKLLCSGNLSESELREFKSELSLLSQLAHPNIVQFYGACTKEPNLCIVTEFCHGGTLLDYLQSDAEITRKHQYEIALDIVRGIYYLHANKIVHRDLKTPNILLDRHGDAKIADFGLSKTVNAARTHLNTLVGTFNWMAPEVMYGQNYSFPADIYALAIILWEISTRKIPFEGISAANLTKMIAIEKKRLPLPQDGIFNSLIEKCWDQDPNKRPTIKEVLMKLQRIKV</sequence>
<protein>
    <submittedName>
        <fullName evidence="9">Serine/threonine-protein kinase tnni3k-related</fullName>
    </submittedName>
</protein>
<dbReference type="FunFam" id="3.30.200.20:FF:000034">
    <property type="entry name" value="Kinase suppressor of Ras 1"/>
    <property type="match status" value="1"/>
</dbReference>
<dbReference type="Gene3D" id="1.10.510.10">
    <property type="entry name" value="Transferase(Phosphotransferase) domain 1"/>
    <property type="match status" value="1"/>
</dbReference>
<dbReference type="SUPFAM" id="SSF56112">
    <property type="entry name" value="Protein kinase-like (PK-like)"/>
    <property type="match status" value="1"/>
</dbReference>
<dbReference type="Proteomes" id="UP001149090">
    <property type="component" value="Unassembled WGS sequence"/>
</dbReference>
<keyword evidence="4" id="KW-0067">ATP-binding</keyword>
<feature type="region of interest" description="Disordered" evidence="7">
    <location>
        <begin position="22"/>
        <end position="48"/>
    </location>
</feature>
<feature type="domain" description="Protein kinase" evidence="8">
    <location>
        <begin position="120"/>
        <end position="371"/>
    </location>
</feature>
<evidence type="ECO:0000256" key="3">
    <source>
        <dbReference type="ARBA" id="ARBA00022777"/>
    </source>
</evidence>